<accession>A0A078AD44</accession>
<dbReference type="Gene3D" id="3.40.50.12780">
    <property type="entry name" value="N-terminal domain of ligase-like"/>
    <property type="match status" value="1"/>
</dbReference>
<dbReference type="InterPro" id="IPR020845">
    <property type="entry name" value="AMP-binding_CS"/>
</dbReference>
<dbReference type="AlphaFoldDB" id="A0A078AD44"/>
<proteinExistence type="inferred from homology"/>
<evidence type="ECO:0000313" key="4">
    <source>
        <dbReference type="EMBL" id="CDW79766.1"/>
    </source>
</evidence>
<dbReference type="GO" id="GO:0050218">
    <property type="term" value="F:propionate-CoA ligase activity"/>
    <property type="evidence" value="ECO:0007669"/>
    <property type="project" value="TreeGrafter"/>
</dbReference>
<reference evidence="4 5" key="1">
    <citation type="submission" date="2014-06" db="EMBL/GenBank/DDBJ databases">
        <authorList>
            <person name="Swart Estienne"/>
        </authorList>
    </citation>
    <scope>NUCLEOTIDE SEQUENCE [LARGE SCALE GENOMIC DNA]</scope>
    <source>
        <strain evidence="4 5">130c</strain>
    </source>
</reference>
<dbReference type="EMBL" id="CCKQ01008324">
    <property type="protein sequence ID" value="CDW79766.1"/>
    <property type="molecule type" value="Genomic_DNA"/>
</dbReference>
<sequence>MDLEVTQKKVLYSEEYKNFRDDKFTYFDEVGKSFPWIKQYTQLYEFDDPFYKWYPDGLINACYTSLDIHIKEGRGDQVAIIAFNQNTQAMIKHSYQETYDKTAKLASSLKSQFGLKVGDRVIIYSNNMFESLTMTLACARIGVIFQVVQHVDSARELALKINELEPKVIFTVNIQVSPVGAVLKSKEMIDEVTQFIEKDSLRQDLRYICANNGNDYEDTPDTWVRYEDLVGENISACECEPLSPNTPLIILNTSGSTGRPKFIVRSHLAAISPAISLRNNYNLHNQDVIGAFTTFGYSLYYQFQSFGALTNGNQILLYSGNVTLLPVMDLIQNLKIKIMLAFSMPFQKMRDKNTIHEIDNKENLRCLESIIVTGEKSPPEFLDDLRRIFPYSRLSDQYGTCEATVLTSNLLNLEKYCLNEGQSYTNQGWPLLGVDLRLLDNEGKEITEQNVEGNVVIKMPGPLTLLSEIYQDREGTIQKYYKEFPGYMRTGDLGQWDINECFQFLRRKEDIIYVNHIQCSAKYLQDILLQVEGVKEAMIASDSLRDFAYAFITTDEGNRSEEYRAKLMKYLFEKSNGIGKLGGVIFINKLPQTSNGKVSMELMRCLLNKLSLSHMTIGNQLEIETIQRQVEDQVGDVNNRY</sequence>
<evidence type="ECO:0000259" key="2">
    <source>
        <dbReference type="Pfam" id="PF00501"/>
    </source>
</evidence>
<protein>
    <submittedName>
        <fullName evidence="4">Acyl-synthetase</fullName>
    </submittedName>
</protein>
<dbReference type="InterPro" id="IPR032387">
    <property type="entry name" value="ACAS_N"/>
</dbReference>
<dbReference type="Proteomes" id="UP000039865">
    <property type="component" value="Unassembled WGS sequence"/>
</dbReference>
<dbReference type="PANTHER" id="PTHR43347">
    <property type="entry name" value="ACYL-COA SYNTHETASE"/>
    <property type="match status" value="1"/>
</dbReference>
<feature type="domain" description="Acetyl-coenzyme A synthetase N-terminal" evidence="3">
    <location>
        <begin position="12"/>
        <end position="63"/>
    </location>
</feature>
<feature type="domain" description="AMP-dependent synthetase/ligase" evidence="2">
    <location>
        <begin position="74"/>
        <end position="461"/>
    </location>
</feature>
<dbReference type="Pfam" id="PF16177">
    <property type="entry name" value="ACAS_N"/>
    <property type="match status" value="1"/>
</dbReference>
<organism evidence="4 5">
    <name type="scientific">Stylonychia lemnae</name>
    <name type="common">Ciliate</name>
    <dbReference type="NCBI Taxonomy" id="5949"/>
    <lineage>
        <taxon>Eukaryota</taxon>
        <taxon>Sar</taxon>
        <taxon>Alveolata</taxon>
        <taxon>Ciliophora</taxon>
        <taxon>Intramacronucleata</taxon>
        <taxon>Spirotrichea</taxon>
        <taxon>Stichotrichia</taxon>
        <taxon>Sporadotrichida</taxon>
        <taxon>Oxytrichidae</taxon>
        <taxon>Stylonychinae</taxon>
        <taxon>Stylonychia</taxon>
    </lineage>
</organism>
<gene>
    <name evidence="4" type="primary">Contig14452.g15395</name>
    <name evidence="4" type="ORF">STYLEM_8758</name>
</gene>
<comment type="similarity">
    <text evidence="1">Belongs to the ATP-dependent AMP-binding enzyme family.</text>
</comment>
<dbReference type="InParanoid" id="A0A078AD44"/>
<dbReference type="SUPFAM" id="SSF56801">
    <property type="entry name" value="Acetyl-CoA synthetase-like"/>
    <property type="match status" value="1"/>
</dbReference>
<dbReference type="PROSITE" id="PS00455">
    <property type="entry name" value="AMP_BINDING"/>
    <property type="match status" value="1"/>
</dbReference>
<dbReference type="PANTHER" id="PTHR43347:SF3">
    <property type="entry name" value="ACYL-COA SYNTHETASE SHORT-CHAIN FAMILY MEMBER 3, MITOCHONDRIAL"/>
    <property type="match status" value="1"/>
</dbReference>
<dbReference type="InterPro" id="IPR000873">
    <property type="entry name" value="AMP-dep_synth/lig_dom"/>
</dbReference>
<evidence type="ECO:0000259" key="3">
    <source>
        <dbReference type="Pfam" id="PF16177"/>
    </source>
</evidence>
<keyword evidence="5" id="KW-1185">Reference proteome</keyword>
<dbReference type="OrthoDB" id="16262at2759"/>
<dbReference type="InterPro" id="IPR042099">
    <property type="entry name" value="ANL_N_sf"/>
</dbReference>
<name>A0A078AD44_STYLE</name>
<dbReference type="OMA" id="QWDINEC"/>
<dbReference type="Pfam" id="PF00501">
    <property type="entry name" value="AMP-binding"/>
    <property type="match status" value="1"/>
</dbReference>
<evidence type="ECO:0000313" key="5">
    <source>
        <dbReference type="Proteomes" id="UP000039865"/>
    </source>
</evidence>
<evidence type="ECO:0000256" key="1">
    <source>
        <dbReference type="ARBA" id="ARBA00006432"/>
    </source>
</evidence>